<evidence type="ECO:0000313" key="11">
    <source>
        <dbReference type="Proteomes" id="UP000242515"/>
    </source>
</evidence>
<evidence type="ECO:0000256" key="8">
    <source>
        <dbReference type="ARBA" id="ARBA00023239"/>
    </source>
</evidence>
<organism evidence="10 11">
    <name type="scientific">Rosenbergiella nectarea</name>
    <dbReference type="NCBI Taxonomy" id="988801"/>
    <lineage>
        <taxon>Bacteria</taxon>
        <taxon>Pseudomonadati</taxon>
        <taxon>Pseudomonadota</taxon>
        <taxon>Gammaproteobacteria</taxon>
        <taxon>Enterobacterales</taxon>
        <taxon>Erwiniaceae</taxon>
        <taxon>Rosenbergiella</taxon>
    </lineage>
</organism>
<dbReference type="PANTHER" id="PTHR35524">
    <property type="entry name" value="ALPHA-ACETOLACTATE DECARBOXYLASE"/>
    <property type="match status" value="1"/>
</dbReference>
<dbReference type="UniPathway" id="UPA00626">
    <property type="reaction ID" value="UER00678"/>
</dbReference>
<evidence type="ECO:0000256" key="5">
    <source>
        <dbReference type="ARBA" id="ARBA00020164"/>
    </source>
</evidence>
<evidence type="ECO:0000256" key="6">
    <source>
        <dbReference type="ARBA" id="ARBA00022793"/>
    </source>
</evidence>
<evidence type="ECO:0000256" key="7">
    <source>
        <dbReference type="ARBA" id="ARBA00023061"/>
    </source>
</evidence>
<dbReference type="Proteomes" id="UP000242515">
    <property type="component" value="Unassembled WGS sequence"/>
</dbReference>
<evidence type="ECO:0000256" key="1">
    <source>
        <dbReference type="ARBA" id="ARBA00001784"/>
    </source>
</evidence>
<keyword evidence="11" id="KW-1185">Reference proteome</keyword>
<gene>
    <name evidence="10" type="ORF">SAMN05216522_10378</name>
</gene>
<dbReference type="RefSeq" id="WP_092673667.1">
    <property type="nucleotide sequence ID" value="NZ_FOGC01000003.1"/>
</dbReference>
<keyword evidence="8 9" id="KW-0456">Lyase</keyword>
<keyword evidence="7 9" id="KW-0005">Acetoin biosynthesis</keyword>
<comment type="pathway">
    <text evidence="2 9">Polyol metabolism; (R,R)-butane-2,3-diol biosynthesis; (R,R)-butane-2,3-diol from pyruvate: step 2/3.</text>
</comment>
<dbReference type="CDD" id="cd17299">
    <property type="entry name" value="acetolactate_decarboxylase"/>
    <property type="match status" value="1"/>
</dbReference>
<dbReference type="EC" id="4.1.1.5" evidence="4 9"/>
<dbReference type="PANTHER" id="PTHR35524:SF1">
    <property type="entry name" value="ALPHA-ACETOLACTATE DECARBOXYLASE"/>
    <property type="match status" value="1"/>
</dbReference>
<dbReference type="PIRSF" id="PIRSF001332">
    <property type="entry name" value="Acetolac_decarb"/>
    <property type="match status" value="1"/>
</dbReference>
<dbReference type="AlphaFoldDB" id="A0A1H9G5B7"/>
<dbReference type="STRING" id="988801.SAMN05216522_10378"/>
<comment type="similarity">
    <text evidence="3 9">Belongs to the alpha-acetolactate decarboxylase family.</text>
</comment>
<comment type="catalytic activity">
    <reaction evidence="1 9">
        <text>(2S)-2-acetolactate + H(+) = (R)-acetoin + CO2</text>
        <dbReference type="Rhea" id="RHEA:21580"/>
        <dbReference type="ChEBI" id="CHEBI:15378"/>
        <dbReference type="ChEBI" id="CHEBI:15686"/>
        <dbReference type="ChEBI" id="CHEBI:16526"/>
        <dbReference type="ChEBI" id="CHEBI:58476"/>
        <dbReference type="EC" id="4.1.1.5"/>
    </reaction>
</comment>
<evidence type="ECO:0000256" key="3">
    <source>
        <dbReference type="ARBA" id="ARBA00007106"/>
    </source>
</evidence>
<evidence type="ECO:0000313" key="10">
    <source>
        <dbReference type="EMBL" id="SEQ45243.1"/>
    </source>
</evidence>
<dbReference type="InterPro" id="IPR005128">
    <property type="entry name" value="Acetolactate_a_deCO2ase"/>
</dbReference>
<dbReference type="GO" id="GO:0045151">
    <property type="term" value="P:acetoin biosynthetic process"/>
    <property type="evidence" value="ECO:0007669"/>
    <property type="project" value="UniProtKB-UniRule"/>
</dbReference>
<evidence type="ECO:0000256" key="4">
    <source>
        <dbReference type="ARBA" id="ARBA00013204"/>
    </source>
</evidence>
<dbReference type="Gene3D" id="3.30.1330.80">
    <property type="entry name" value="Hypothetical protein, similar to alpha- acetolactate decarboxylase, domain 2"/>
    <property type="match status" value="2"/>
</dbReference>
<evidence type="ECO:0000256" key="9">
    <source>
        <dbReference type="PIRNR" id="PIRNR001332"/>
    </source>
</evidence>
<accession>A0A1H9G5B7</accession>
<reference evidence="11" key="1">
    <citation type="submission" date="2016-10" db="EMBL/GenBank/DDBJ databases">
        <authorList>
            <person name="Varghese N."/>
            <person name="Submissions S."/>
        </authorList>
    </citation>
    <scope>NUCLEOTIDE SEQUENCE [LARGE SCALE GENOMIC DNA]</scope>
    <source>
        <strain evidence="11">8N4</strain>
    </source>
</reference>
<name>A0A1H9G5B7_9GAMM</name>
<keyword evidence="6 9" id="KW-0210">Decarboxylase</keyword>
<dbReference type="OrthoDB" id="8612680at2"/>
<sequence>MSKIIQYSTIGALMSGHFAGDFSLQNSHSPTLFGLGCSCGISGELTICNGEFWEATAGESLHQLADRHLPFLQVTDFVAENSFEATNIQDKNLDQRLAERLAIKNIFLAVNVKSRFDELVIRRPQRDESQTRTVKEMSDAQQVDTHKEIAGQLIGFWTPELFGRISVPGFHFHFLSDDHKISGHVLSFTAANAVVDYQVKQTIEISNPTSEAYSSLTIDVAKVDELIGQVEK</sequence>
<dbReference type="Pfam" id="PF03306">
    <property type="entry name" value="AAL_decarboxy"/>
    <property type="match status" value="1"/>
</dbReference>
<dbReference type="SUPFAM" id="SSF117856">
    <property type="entry name" value="AF0104/ALDC/Ptd012-like"/>
    <property type="match status" value="1"/>
</dbReference>
<proteinExistence type="inferred from homology"/>
<dbReference type="EMBL" id="FOGC01000003">
    <property type="protein sequence ID" value="SEQ45243.1"/>
    <property type="molecule type" value="Genomic_DNA"/>
</dbReference>
<dbReference type="GO" id="GO:0047605">
    <property type="term" value="F:acetolactate decarboxylase activity"/>
    <property type="evidence" value="ECO:0007669"/>
    <property type="project" value="UniProtKB-UniRule"/>
</dbReference>
<protein>
    <recommendedName>
        <fullName evidence="5 9">Alpha-acetolactate decarboxylase</fullName>
        <ecNumber evidence="4 9">4.1.1.5</ecNumber>
    </recommendedName>
</protein>
<evidence type="ECO:0000256" key="2">
    <source>
        <dbReference type="ARBA" id="ARBA00005170"/>
    </source>
</evidence>